<keyword evidence="3" id="KW-1185">Reference proteome</keyword>
<sequence>MAEDMGSTVPRRRLGRALRDLRTEAGITLDAAAEALECSRQKVWRIESGLGSARSVDVRAMCELYRAKNELTRALVALAGETKAKGWWHAYGDAIPDWFELYVGLESAASRLRFYKNSLVPGILQSRDYALGIYRIDQPEMSEDDRERAVELRLQRQSLLTRRLPKAPQVEVVLCESVLLRPVDNSATMADQLRRLLQLGEQPNVSIRVLPLIAGPHHGAVGGEFVLLDFPLGNRSTPDPSVVYSESWTGALYLDRPGEFAAYEKVWSSLLTLALDEEQSRQLIDKILGEVHHG</sequence>
<dbReference type="Gene3D" id="1.10.260.40">
    <property type="entry name" value="lambda repressor-like DNA-binding domains"/>
    <property type="match status" value="1"/>
</dbReference>
<dbReference type="EMBL" id="JBHSQQ010000102">
    <property type="protein sequence ID" value="MFC5943244.1"/>
    <property type="molecule type" value="Genomic_DNA"/>
</dbReference>
<dbReference type="Pfam" id="PF19054">
    <property type="entry name" value="DUF5753"/>
    <property type="match status" value="1"/>
</dbReference>
<reference evidence="3" key="1">
    <citation type="journal article" date="2019" name="Int. J. Syst. Evol. Microbiol.">
        <title>The Global Catalogue of Microorganisms (GCM) 10K type strain sequencing project: providing services to taxonomists for standard genome sequencing and annotation.</title>
        <authorList>
            <consortium name="The Broad Institute Genomics Platform"/>
            <consortium name="The Broad Institute Genome Sequencing Center for Infectious Disease"/>
            <person name="Wu L."/>
            <person name="Ma J."/>
        </authorList>
    </citation>
    <scope>NUCLEOTIDE SEQUENCE [LARGE SCALE GENOMIC DNA]</scope>
    <source>
        <strain evidence="3">CGMCC 4.7173</strain>
    </source>
</reference>
<dbReference type="InterPro" id="IPR001387">
    <property type="entry name" value="Cro/C1-type_HTH"/>
</dbReference>
<evidence type="ECO:0000313" key="2">
    <source>
        <dbReference type="EMBL" id="MFC5943244.1"/>
    </source>
</evidence>
<dbReference type="SUPFAM" id="SSF47413">
    <property type="entry name" value="lambda repressor-like DNA-binding domains"/>
    <property type="match status" value="1"/>
</dbReference>
<feature type="domain" description="HTH cro/C1-type" evidence="1">
    <location>
        <begin position="18"/>
        <end position="71"/>
    </location>
</feature>
<gene>
    <name evidence="2" type="ORF">ACFPZ4_17375</name>
</gene>
<dbReference type="InterPro" id="IPR010982">
    <property type="entry name" value="Lambda_DNA-bd_dom_sf"/>
</dbReference>
<comment type="caution">
    <text evidence="2">The sequence shown here is derived from an EMBL/GenBank/DDBJ whole genome shotgun (WGS) entry which is preliminary data.</text>
</comment>
<proteinExistence type="predicted"/>
<accession>A0ABW1HSN2</accession>
<name>A0ABW1HSN2_9ACTN</name>
<dbReference type="CDD" id="cd00093">
    <property type="entry name" value="HTH_XRE"/>
    <property type="match status" value="1"/>
</dbReference>
<dbReference type="RefSeq" id="WP_353899146.1">
    <property type="nucleotide sequence ID" value="NZ_CP158970.1"/>
</dbReference>
<protein>
    <submittedName>
        <fullName evidence="2">Helix-turn-helix domain-containing protein</fullName>
    </submittedName>
</protein>
<dbReference type="Proteomes" id="UP001596207">
    <property type="component" value="Unassembled WGS sequence"/>
</dbReference>
<evidence type="ECO:0000259" key="1">
    <source>
        <dbReference type="PROSITE" id="PS50943"/>
    </source>
</evidence>
<evidence type="ECO:0000313" key="3">
    <source>
        <dbReference type="Proteomes" id="UP001596207"/>
    </source>
</evidence>
<dbReference type="PROSITE" id="PS50943">
    <property type="entry name" value="HTH_CROC1"/>
    <property type="match status" value="1"/>
</dbReference>
<dbReference type="Pfam" id="PF13560">
    <property type="entry name" value="HTH_31"/>
    <property type="match status" value="1"/>
</dbReference>
<organism evidence="2 3">
    <name type="scientific">Micromonospora harpali</name>
    <dbReference type="NCBI Taxonomy" id="1490225"/>
    <lineage>
        <taxon>Bacteria</taxon>
        <taxon>Bacillati</taxon>
        <taxon>Actinomycetota</taxon>
        <taxon>Actinomycetes</taxon>
        <taxon>Micromonosporales</taxon>
        <taxon>Micromonosporaceae</taxon>
        <taxon>Micromonospora</taxon>
    </lineage>
</organism>
<dbReference type="InterPro" id="IPR043917">
    <property type="entry name" value="DUF5753"/>
</dbReference>